<dbReference type="PANTHER" id="PTHR20923">
    <property type="entry name" value="BAT4 PROTEIN-RELATED"/>
    <property type="match status" value="1"/>
</dbReference>
<organism evidence="3 4">
    <name type="scientific">Aedes aegypti</name>
    <name type="common">Yellowfever mosquito</name>
    <name type="synonym">Culex aegypti</name>
    <dbReference type="NCBI Taxonomy" id="7159"/>
    <lineage>
        <taxon>Eukaryota</taxon>
        <taxon>Metazoa</taxon>
        <taxon>Ecdysozoa</taxon>
        <taxon>Arthropoda</taxon>
        <taxon>Hexapoda</taxon>
        <taxon>Insecta</taxon>
        <taxon>Pterygota</taxon>
        <taxon>Neoptera</taxon>
        <taxon>Endopterygota</taxon>
        <taxon>Diptera</taxon>
        <taxon>Nematocera</taxon>
        <taxon>Culicoidea</taxon>
        <taxon>Culicidae</taxon>
        <taxon>Culicinae</taxon>
        <taxon>Aedini</taxon>
        <taxon>Aedes</taxon>
        <taxon>Stegomyia</taxon>
    </lineage>
</organism>
<dbReference type="GO" id="GO:0003676">
    <property type="term" value="F:nucleic acid binding"/>
    <property type="evidence" value="ECO:0007669"/>
    <property type="project" value="InterPro"/>
</dbReference>
<dbReference type="eggNOG" id="KOG1721">
    <property type="taxonomic scope" value="Eukaryota"/>
</dbReference>
<dbReference type="PROSITE" id="PS50174">
    <property type="entry name" value="G_PATCH"/>
    <property type="match status" value="1"/>
</dbReference>
<reference evidence="3" key="3">
    <citation type="submission" date="2012-09" db="EMBL/GenBank/DDBJ databases">
        <authorList>
            <consortium name="VectorBase"/>
        </authorList>
    </citation>
    <scope>NUCLEOTIDE SEQUENCE</scope>
    <source>
        <strain evidence="3">Liverpool</strain>
    </source>
</reference>
<reference evidence="3" key="2">
    <citation type="journal article" date="2007" name="Science">
        <title>Genome sequence of Aedes aegypti, a major arbovirus vector.</title>
        <authorList>
            <person name="Nene V."/>
            <person name="Wortman J.R."/>
            <person name="Lawson D."/>
            <person name="Haas B."/>
            <person name="Kodira C."/>
            <person name="Tu Z.J."/>
            <person name="Loftus B."/>
            <person name="Xi Z."/>
            <person name="Megy K."/>
            <person name="Grabherr M."/>
            <person name="Ren Q."/>
            <person name="Zdobnov E.M."/>
            <person name="Lobo N.F."/>
            <person name="Campbell K.S."/>
            <person name="Brown S.E."/>
            <person name="Bonaldo M.F."/>
            <person name="Zhu J."/>
            <person name="Sinkins S.P."/>
            <person name="Hogenkamp D.G."/>
            <person name="Amedeo P."/>
            <person name="Arensburger P."/>
            <person name="Atkinson P.W."/>
            <person name="Bidwell S."/>
            <person name="Biedler J."/>
            <person name="Birney E."/>
            <person name="Bruggner R.V."/>
            <person name="Costas J."/>
            <person name="Coy M.R."/>
            <person name="Crabtree J."/>
            <person name="Crawford M."/>
            <person name="Debruyn B."/>
            <person name="Decaprio D."/>
            <person name="Eiglmeier K."/>
            <person name="Eisenstadt E."/>
            <person name="El-Dorry H."/>
            <person name="Gelbart W.M."/>
            <person name="Gomes S.L."/>
            <person name="Hammond M."/>
            <person name="Hannick L.I."/>
            <person name="Hogan J.R."/>
            <person name="Holmes M.H."/>
            <person name="Jaffe D."/>
            <person name="Johnston J.S."/>
            <person name="Kennedy R.C."/>
            <person name="Koo H."/>
            <person name="Kravitz S."/>
            <person name="Kriventseva E.V."/>
            <person name="Kulp D."/>
            <person name="Labutti K."/>
            <person name="Lee E."/>
            <person name="Li S."/>
            <person name="Lovin D.D."/>
            <person name="Mao C."/>
            <person name="Mauceli E."/>
            <person name="Menck C.F."/>
            <person name="Miller J.R."/>
            <person name="Montgomery P."/>
            <person name="Mori A."/>
            <person name="Nascimento A.L."/>
            <person name="Naveira H.F."/>
            <person name="Nusbaum C."/>
            <person name="O'leary S."/>
            <person name="Orvis J."/>
            <person name="Pertea M."/>
            <person name="Quesneville H."/>
            <person name="Reidenbach K.R."/>
            <person name="Rogers Y.H."/>
            <person name="Roth C.W."/>
            <person name="Schneider J.R."/>
            <person name="Schatz M."/>
            <person name="Shumway M."/>
            <person name="Stanke M."/>
            <person name="Stinson E.O."/>
            <person name="Tubio J.M."/>
            <person name="Vanzee J.P."/>
            <person name="Verjovski-Almeida S."/>
            <person name="Werner D."/>
            <person name="White O."/>
            <person name="Wyder S."/>
            <person name="Zeng Q."/>
            <person name="Zhao Q."/>
            <person name="Zhao Y."/>
            <person name="Hill C.A."/>
            <person name="Raikhel A.S."/>
            <person name="Soares M.B."/>
            <person name="Knudson D.L."/>
            <person name="Lee N.H."/>
            <person name="Galagan J."/>
            <person name="Salzberg S.L."/>
            <person name="Paulsen I.T."/>
            <person name="Dimopoulos G."/>
            <person name="Collins F.H."/>
            <person name="Birren B."/>
            <person name="Fraser-Liggett C.M."/>
            <person name="Severson D.W."/>
        </authorList>
    </citation>
    <scope>NUCLEOTIDE SEQUENCE [LARGE SCALE GENOMIC DNA]</scope>
    <source>
        <strain evidence="3">Liverpool</strain>
    </source>
</reference>
<dbReference type="VEuPathDB" id="VectorBase:AAEL008415"/>
<evidence type="ECO:0000256" key="1">
    <source>
        <dbReference type="SAM" id="SignalP"/>
    </source>
</evidence>
<sequence>MAALSLGHLVLEILIIVRQTNPNRCWDSCNVERLESIEALDFHGNPLGKSSKSRTSKDKLKEDNIGFRMLMKLGWGGGPLGKHKDGIVDPIEVQAKRGRKGLGLVQLKPTLASPENGSSYSNKFLTDGFDLQSEAFHIDINFYRDLMVNFKSRQLGYDLVFSIDFTEIERALLCKIASDLNLQCKTVTYDYEHYQFVLLKHRVSPHDLLVKILVERHPIYSALYTVEPPEEELTRHKKVLELCSR</sequence>
<dbReference type="STRING" id="7159.Q16YV6"/>
<dbReference type="EMBL" id="CH477508">
    <property type="protein sequence ID" value="EAT39805.1"/>
    <property type="molecule type" value="Genomic_DNA"/>
</dbReference>
<feature type="signal peptide" evidence="1">
    <location>
        <begin position="1"/>
        <end position="22"/>
    </location>
</feature>
<proteinExistence type="predicted"/>
<gene>
    <name evidence="3" type="ORF">AaeL_AAEL008415</name>
</gene>
<dbReference type="SMART" id="SM00443">
    <property type="entry name" value="G_patch"/>
    <property type="match status" value="1"/>
</dbReference>
<dbReference type="InterPro" id="IPR000467">
    <property type="entry name" value="G_patch_dom"/>
</dbReference>
<dbReference type="PANTHER" id="PTHR20923:SF1">
    <property type="entry name" value="G PATCH DOMAIN AND ANKYRIN REPEAT-CONTAINING PROTEIN 1"/>
    <property type="match status" value="1"/>
</dbReference>
<feature type="domain" description="G-patch" evidence="2">
    <location>
        <begin position="62"/>
        <end position="107"/>
    </location>
</feature>
<name>Q16YV6_AEDAE</name>
<keyword evidence="1" id="KW-0732">Signal</keyword>
<dbReference type="PaxDb" id="7159-AAEL008415-PA"/>
<dbReference type="Proteomes" id="UP000682892">
    <property type="component" value="Unassembled WGS sequence"/>
</dbReference>
<dbReference type="Pfam" id="PF01585">
    <property type="entry name" value="G-patch"/>
    <property type="match status" value="1"/>
</dbReference>
<evidence type="ECO:0000259" key="2">
    <source>
        <dbReference type="PROSITE" id="PS50174"/>
    </source>
</evidence>
<evidence type="ECO:0000313" key="4">
    <source>
        <dbReference type="Proteomes" id="UP000682892"/>
    </source>
</evidence>
<protein>
    <submittedName>
        <fullName evidence="3">AAEL008415-PA</fullName>
    </submittedName>
</protein>
<feature type="chain" id="PRO_5004185613" evidence="1">
    <location>
        <begin position="23"/>
        <end position="245"/>
    </location>
</feature>
<dbReference type="PhylomeDB" id="Q16YV6"/>
<dbReference type="HOGENOM" id="CLU_039663_1_0_1"/>
<accession>Q16YV6</accession>
<dbReference type="AlphaFoldDB" id="Q16YV6"/>
<evidence type="ECO:0000313" key="3">
    <source>
        <dbReference type="EMBL" id="EAT39805.1"/>
    </source>
</evidence>
<dbReference type="InterPro" id="IPR039146">
    <property type="entry name" value="GPANK1"/>
</dbReference>
<reference evidence="3" key="1">
    <citation type="submission" date="2005-10" db="EMBL/GenBank/DDBJ databases">
        <authorList>
            <person name="Loftus B.J."/>
            <person name="Nene V.M."/>
            <person name="Hannick L.I."/>
            <person name="Bidwell S."/>
            <person name="Haas B."/>
            <person name="Amedeo P."/>
            <person name="Orvis J."/>
            <person name="Wortman J.R."/>
            <person name="White O.R."/>
            <person name="Salzberg S."/>
            <person name="Shumway M."/>
            <person name="Koo H."/>
            <person name="Zhao Y."/>
            <person name="Holmes M."/>
            <person name="Miller J."/>
            <person name="Schatz M."/>
            <person name="Pop M."/>
            <person name="Pai G."/>
            <person name="Utterback T."/>
            <person name="Rogers Y.-H."/>
            <person name="Kravitz S."/>
            <person name="Fraser C.M."/>
        </authorList>
    </citation>
    <scope>NUCLEOTIDE SEQUENCE</scope>
    <source>
        <strain evidence="3">Liverpool</strain>
    </source>
</reference>